<dbReference type="AlphaFoldDB" id="A0A833X516"/>
<dbReference type="PANTHER" id="PTHR31245:SF1">
    <property type="entry name" value="UBIQUITIN SYSTEM COMPONENT CUE PROTEIN"/>
    <property type="match status" value="1"/>
</dbReference>
<organism evidence="1 2">
    <name type="scientific">Juglans regia</name>
    <name type="common">English walnut</name>
    <dbReference type="NCBI Taxonomy" id="51240"/>
    <lineage>
        <taxon>Eukaryota</taxon>
        <taxon>Viridiplantae</taxon>
        <taxon>Streptophyta</taxon>
        <taxon>Embryophyta</taxon>
        <taxon>Tracheophyta</taxon>
        <taxon>Spermatophyta</taxon>
        <taxon>Magnoliopsida</taxon>
        <taxon>eudicotyledons</taxon>
        <taxon>Gunneridae</taxon>
        <taxon>Pentapetalae</taxon>
        <taxon>rosids</taxon>
        <taxon>fabids</taxon>
        <taxon>Fagales</taxon>
        <taxon>Juglandaceae</taxon>
        <taxon>Juglans</taxon>
    </lineage>
</organism>
<dbReference type="Gramene" id="Jr10_22440_p1">
    <property type="protein sequence ID" value="cds.Jr10_22440_p1"/>
    <property type="gene ID" value="Jr10_22440"/>
</dbReference>
<dbReference type="PANTHER" id="PTHR31245">
    <property type="entry name" value="UBIQUITIN SYSTEM COMPONENT CUE PROTEIN"/>
    <property type="match status" value="1"/>
</dbReference>
<name>A0A833X516_JUGRE</name>
<reference evidence="1" key="1">
    <citation type="submission" date="2015-10" db="EMBL/GenBank/DDBJ databases">
        <authorList>
            <person name="Martinez-Garcia P.J."/>
            <person name="Crepeau M.W."/>
            <person name="Puiu D."/>
            <person name="Gonzalez-Ibeas D."/>
            <person name="Whalen J."/>
            <person name="Stevens K."/>
            <person name="Paul R."/>
            <person name="Butterfield T."/>
            <person name="Britton M."/>
            <person name="Reagan R."/>
            <person name="Chakraborty S."/>
            <person name="Walawage S.L."/>
            <person name="Vasquez-Gross H.A."/>
            <person name="Cardeno C."/>
            <person name="Famula R."/>
            <person name="Pratt K."/>
            <person name="Kuruganti S."/>
            <person name="Aradhya M.K."/>
            <person name="Leslie C.A."/>
            <person name="Dandekar A.M."/>
            <person name="Salzberg S.L."/>
            <person name="Wegrzyn J.L."/>
            <person name="Langley C.H."/>
            <person name="Neale D.B."/>
        </authorList>
    </citation>
    <scope>NUCLEOTIDE SEQUENCE</scope>
    <source>
        <tissue evidence="1">Leaves</tissue>
    </source>
</reference>
<dbReference type="Proteomes" id="UP000619265">
    <property type="component" value="Unassembled WGS sequence"/>
</dbReference>
<dbReference type="EMBL" id="LIHL02000010">
    <property type="protein sequence ID" value="KAF5459191.1"/>
    <property type="molecule type" value="Genomic_DNA"/>
</dbReference>
<reference evidence="1" key="2">
    <citation type="submission" date="2020-03" db="EMBL/GenBank/DDBJ databases">
        <title>Walnut 2.0.</title>
        <authorList>
            <person name="Marrano A."/>
            <person name="Britton M."/>
            <person name="Zimin A.V."/>
            <person name="Zaini P.A."/>
            <person name="Workman R."/>
            <person name="Puiu D."/>
            <person name="Bianco L."/>
            <person name="Allen B.J."/>
            <person name="Troggio M."/>
            <person name="Leslie C.A."/>
            <person name="Timp W."/>
            <person name="Dendekar A."/>
            <person name="Salzberg S.L."/>
            <person name="Neale D.B."/>
        </authorList>
    </citation>
    <scope>NUCLEOTIDE SEQUENCE</scope>
    <source>
        <tissue evidence="1">Leaves</tissue>
    </source>
</reference>
<gene>
    <name evidence="1" type="ORF">F2P56_023169</name>
</gene>
<sequence>MAPSTMLLERALEECHNDLDSTIRSLNELRLGSTDNNLGSIAAKCDVTLEANVQSQGEVTTDGHVVADEKLSTLHNPIMDATDWVELFVRDLMSASNVDDARARTSIFFEILERSIHACASAEVNNYALTMHLKQAQESNSIPDPFHPDAF</sequence>
<evidence type="ECO:0000313" key="2">
    <source>
        <dbReference type="Proteomes" id="UP000619265"/>
    </source>
</evidence>
<protein>
    <submittedName>
        <fullName evidence="1">Uncharacterized protein</fullName>
    </submittedName>
</protein>
<evidence type="ECO:0000313" key="1">
    <source>
        <dbReference type="EMBL" id="KAF5459191.1"/>
    </source>
</evidence>
<proteinExistence type="predicted"/>
<comment type="caution">
    <text evidence="1">The sequence shown here is derived from an EMBL/GenBank/DDBJ whole genome shotgun (WGS) entry which is preliminary data.</text>
</comment>
<accession>A0A833X516</accession>